<evidence type="ECO:0000259" key="6">
    <source>
        <dbReference type="PROSITE" id="PS50023"/>
    </source>
</evidence>
<keyword evidence="1 5" id="KW-0479">Metal-binding</keyword>
<evidence type="ECO:0000313" key="9">
    <source>
        <dbReference type="RefSeq" id="XP_016992210.1"/>
    </source>
</evidence>
<name>A0A6P4FNT2_DRORH</name>
<dbReference type="Pfam" id="PF00412">
    <property type="entry name" value="LIM"/>
    <property type="match status" value="3"/>
</dbReference>
<evidence type="ECO:0000256" key="2">
    <source>
        <dbReference type="ARBA" id="ARBA00022737"/>
    </source>
</evidence>
<gene>
    <name evidence="9" type="primary">LOC108053979</name>
    <name evidence="7" type="synonym">108053979</name>
</gene>
<keyword evidence="3 5" id="KW-0862">Zinc</keyword>
<dbReference type="Proteomes" id="UP001652680">
    <property type="component" value="Unassembled WGS sequence"/>
</dbReference>
<dbReference type="PANTHER" id="PTHR24205:SF16">
    <property type="entry name" value="GH01042P-RELATED"/>
    <property type="match status" value="1"/>
</dbReference>
<dbReference type="GO" id="GO:0046872">
    <property type="term" value="F:metal ion binding"/>
    <property type="evidence" value="ECO:0007669"/>
    <property type="project" value="UniProtKB-KW"/>
</dbReference>
<dbReference type="PROSITE" id="PS50023">
    <property type="entry name" value="LIM_DOMAIN_2"/>
    <property type="match status" value="3"/>
</dbReference>
<evidence type="ECO:0000256" key="4">
    <source>
        <dbReference type="ARBA" id="ARBA00023038"/>
    </source>
</evidence>
<dbReference type="GO" id="GO:0003712">
    <property type="term" value="F:transcription coregulator activity"/>
    <property type="evidence" value="ECO:0007669"/>
    <property type="project" value="TreeGrafter"/>
</dbReference>
<dbReference type="EnsemblMetazoa" id="XM_017136721.2">
    <property type="protein sequence ID" value="XP_016992210.1"/>
    <property type="gene ID" value="LOC108053979"/>
</dbReference>
<dbReference type="OrthoDB" id="1112565at2759"/>
<dbReference type="GO" id="GO:0005634">
    <property type="term" value="C:nucleus"/>
    <property type="evidence" value="ECO:0007669"/>
    <property type="project" value="TreeGrafter"/>
</dbReference>
<evidence type="ECO:0000256" key="3">
    <source>
        <dbReference type="ARBA" id="ARBA00022833"/>
    </source>
</evidence>
<feature type="domain" description="LIM zinc-binding" evidence="6">
    <location>
        <begin position="63"/>
        <end position="122"/>
    </location>
</feature>
<dbReference type="RefSeq" id="XP_016992210.1">
    <property type="nucleotide sequence ID" value="XM_017136721.1"/>
</dbReference>
<dbReference type="GO" id="GO:0030018">
    <property type="term" value="C:Z disc"/>
    <property type="evidence" value="ECO:0007669"/>
    <property type="project" value="TreeGrafter"/>
</dbReference>
<reference evidence="7" key="3">
    <citation type="submission" date="2025-05" db="UniProtKB">
        <authorList>
            <consortium name="EnsemblMetazoa"/>
        </authorList>
    </citation>
    <scope>IDENTIFICATION</scope>
</reference>
<evidence type="ECO:0000313" key="8">
    <source>
        <dbReference type="Proteomes" id="UP001652680"/>
    </source>
</evidence>
<evidence type="ECO:0000256" key="5">
    <source>
        <dbReference type="PROSITE-ProRule" id="PRU00125"/>
    </source>
</evidence>
<keyword evidence="8" id="KW-1185">Reference proteome</keyword>
<dbReference type="PANTHER" id="PTHR24205">
    <property type="entry name" value="FOUR AND A HALF LIM DOMAINS PROTEIN"/>
    <property type="match status" value="1"/>
</dbReference>
<sequence>MSPSICCRCNEKILNRAVCSLGKAYHPHHFTCKECGLVVDRCLFFAVEDDVVCRECYLGNHAARCSACRTPILERGVAAMGRKWHEKCFRCVSCSKPLISASFFDINGYLFCKSHFREQFSSRCASCAKPIDRQAVVALSTKWHAECFICFICRQRITTGEFKIHEGRPICMACKPLVLSP</sequence>
<accession>A0A6P4FNT2</accession>
<feature type="domain" description="LIM zinc-binding" evidence="6">
    <location>
        <begin position="4"/>
        <end position="60"/>
    </location>
</feature>
<dbReference type="Gene3D" id="2.10.110.10">
    <property type="entry name" value="Cysteine Rich Protein"/>
    <property type="match status" value="3"/>
</dbReference>
<feature type="domain" description="LIM zinc-binding" evidence="6">
    <location>
        <begin position="123"/>
        <end position="181"/>
    </location>
</feature>
<dbReference type="SUPFAM" id="SSF57716">
    <property type="entry name" value="Glucocorticoid receptor-like (DNA-binding domain)"/>
    <property type="match status" value="2"/>
</dbReference>
<proteinExistence type="predicted"/>
<dbReference type="GeneID" id="108053979"/>
<evidence type="ECO:0000313" key="7">
    <source>
        <dbReference type="EnsemblMetazoa" id="XP_016992210.1"/>
    </source>
</evidence>
<keyword evidence="2" id="KW-0677">Repeat</keyword>
<dbReference type="FunFam" id="2.10.110.10:FF:000180">
    <property type="entry name" value="GM16078"/>
    <property type="match status" value="1"/>
</dbReference>
<dbReference type="SMART" id="SM00132">
    <property type="entry name" value="LIM"/>
    <property type="match status" value="3"/>
</dbReference>
<keyword evidence="4 5" id="KW-0440">LIM domain</keyword>
<reference evidence="9" key="2">
    <citation type="submission" date="2025-04" db="UniProtKB">
        <authorList>
            <consortium name="RefSeq"/>
        </authorList>
    </citation>
    <scope>IDENTIFICATION</scope>
</reference>
<organism evidence="9">
    <name type="scientific">Drosophila rhopaloa</name>
    <name type="common">Fruit fly</name>
    <dbReference type="NCBI Taxonomy" id="1041015"/>
    <lineage>
        <taxon>Eukaryota</taxon>
        <taxon>Metazoa</taxon>
        <taxon>Ecdysozoa</taxon>
        <taxon>Arthropoda</taxon>
        <taxon>Hexapoda</taxon>
        <taxon>Insecta</taxon>
        <taxon>Pterygota</taxon>
        <taxon>Neoptera</taxon>
        <taxon>Endopterygota</taxon>
        <taxon>Diptera</taxon>
        <taxon>Brachycera</taxon>
        <taxon>Muscomorpha</taxon>
        <taxon>Ephydroidea</taxon>
        <taxon>Drosophilidae</taxon>
        <taxon>Drosophila</taxon>
        <taxon>Sophophora</taxon>
    </lineage>
</organism>
<dbReference type="PROSITE" id="PS00478">
    <property type="entry name" value="LIM_DOMAIN_1"/>
    <property type="match status" value="3"/>
</dbReference>
<dbReference type="AlphaFoldDB" id="A0A6P4FNT2"/>
<reference evidence="8" key="1">
    <citation type="journal article" date="2021" name="Elife">
        <title>Highly contiguous assemblies of 101 drosophilid genomes.</title>
        <authorList>
            <person name="Kim B.Y."/>
            <person name="Wang J.R."/>
            <person name="Miller D.E."/>
            <person name="Barmina O."/>
            <person name="Delaney E."/>
            <person name="Thompson A."/>
            <person name="Comeault A.A."/>
            <person name="Peede D."/>
            <person name="D'Agostino E.R."/>
            <person name="Pelaez J."/>
            <person name="Aguilar J.M."/>
            <person name="Haji D."/>
            <person name="Matsunaga T."/>
            <person name="Armstrong E.E."/>
            <person name="Zych M."/>
            <person name="Ogawa Y."/>
            <person name="Stamenkovic-Radak M."/>
            <person name="Jelic M."/>
            <person name="Veselinovic M.S."/>
            <person name="Tanaskovic M."/>
            <person name="Eric P."/>
            <person name="Gao J.J."/>
            <person name="Katoh T.K."/>
            <person name="Toda M.J."/>
            <person name="Watabe H."/>
            <person name="Watada M."/>
            <person name="Davis J.S."/>
            <person name="Moyle L.C."/>
            <person name="Manoli G."/>
            <person name="Bertolini E."/>
            <person name="Kostal V."/>
            <person name="Hawley R.S."/>
            <person name="Takahashi A."/>
            <person name="Jones C.D."/>
            <person name="Price D.K."/>
            <person name="Whiteman N."/>
            <person name="Kopp A."/>
            <person name="Matute D.R."/>
            <person name="Petrov D.A."/>
        </authorList>
    </citation>
    <scope>NUCLEOTIDE SEQUENCE [LARGE SCALE GENOMIC DNA]</scope>
</reference>
<protein>
    <submittedName>
        <fullName evidence="9">Transforming growth factor beta-1-induced transcript 1 protein</fullName>
    </submittedName>
</protein>
<dbReference type="InterPro" id="IPR001781">
    <property type="entry name" value="Znf_LIM"/>
</dbReference>
<evidence type="ECO:0000256" key="1">
    <source>
        <dbReference type="ARBA" id="ARBA00022723"/>
    </source>
</evidence>